<keyword evidence="3" id="KW-1185">Reference proteome</keyword>
<organism evidence="2 3">
    <name type="scientific">Apatococcus lobatus</name>
    <dbReference type="NCBI Taxonomy" id="904363"/>
    <lineage>
        <taxon>Eukaryota</taxon>
        <taxon>Viridiplantae</taxon>
        <taxon>Chlorophyta</taxon>
        <taxon>core chlorophytes</taxon>
        <taxon>Trebouxiophyceae</taxon>
        <taxon>Chlorellales</taxon>
        <taxon>Chlorellaceae</taxon>
        <taxon>Apatococcus</taxon>
    </lineage>
</organism>
<dbReference type="AlphaFoldDB" id="A0AAW1Q1C5"/>
<evidence type="ECO:0000313" key="2">
    <source>
        <dbReference type="EMBL" id="KAK9816078.1"/>
    </source>
</evidence>
<dbReference type="EMBL" id="JALJOS010000091">
    <property type="protein sequence ID" value="KAK9816078.1"/>
    <property type="molecule type" value="Genomic_DNA"/>
</dbReference>
<sequence>MPASHKPATDEPTFRGICSKPKRVRRKFLAQHSGTKARLDAECMRRYGKKFHRVCPYRFRPGHRLGLGSIETHCRPEPGPRRKRKRTGAKQARARPRRRVRRPKRS</sequence>
<reference evidence="2 3" key="1">
    <citation type="journal article" date="2024" name="Nat. Commun.">
        <title>Phylogenomics reveals the evolutionary origins of lichenization in chlorophyte algae.</title>
        <authorList>
            <person name="Puginier C."/>
            <person name="Libourel C."/>
            <person name="Otte J."/>
            <person name="Skaloud P."/>
            <person name="Haon M."/>
            <person name="Grisel S."/>
            <person name="Petersen M."/>
            <person name="Berrin J.G."/>
            <person name="Delaux P.M."/>
            <person name="Dal Grande F."/>
            <person name="Keller J."/>
        </authorList>
    </citation>
    <scope>NUCLEOTIDE SEQUENCE [LARGE SCALE GENOMIC DNA]</scope>
    <source>
        <strain evidence="2 3">SAG 2145</strain>
    </source>
</reference>
<gene>
    <name evidence="2" type="ORF">WJX74_000286</name>
</gene>
<dbReference type="Proteomes" id="UP001438707">
    <property type="component" value="Unassembled WGS sequence"/>
</dbReference>
<feature type="compositionally biased region" description="Basic residues" evidence="1">
    <location>
        <begin position="81"/>
        <end position="106"/>
    </location>
</feature>
<name>A0AAW1Q1C5_9CHLO</name>
<evidence type="ECO:0000313" key="3">
    <source>
        <dbReference type="Proteomes" id="UP001438707"/>
    </source>
</evidence>
<protein>
    <submittedName>
        <fullName evidence="2">Uncharacterized protein</fullName>
    </submittedName>
</protein>
<accession>A0AAW1Q1C5</accession>
<evidence type="ECO:0000256" key="1">
    <source>
        <dbReference type="SAM" id="MobiDB-lite"/>
    </source>
</evidence>
<comment type="caution">
    <text evidence="2">The sequence shown here is derived from an EMBL/GenBank/DDBJ whole genome shotgun (WGS) entry which is preliminary data.</text>
</comment>
<proteinExistence type="predicted"/>
<feature type="region of interest" description="Disordered" evidence="1">
    <location>
        <begin position="62"/>
        <end position="106"/>
    </location>
</feature>